<dbReference type="GO" id="GO:0015940">
    <property type="term" value="P:pantothenate biosynthetic process"/>
    <property type="evidence" value="ECO:0007669"/>
    <property type="project" value="UniProtKB-UniPathway"/>
</dbReference>
<evidence type="ECO:0000256" key="9">
    <source>
        <dbReference type="RuleBase" id="RU362068"/>
    </source>
</evidence>
<sequence length="317" mass="35994">MNFNKILIFGLGALGTVFAVSLKFSGNRVYGFIKDEYLPLLRSKPLKIKGLLGEKEAFLDDLFTKPEELKNVELDLIILTVKAFDTEKAILQIKDFIKPNTFLLLAQNGYGNYEIATQILKRDRIILSRIIFGARLIEPGFSEVTVFGDDVVIGQPENTIPESILNEIANTFNRAGIPTRVSNKVYSILWDKIIYNCALNPLGAILECSYGDLASQEETKSLMDKIIEEIFLVAEHHKIKLNWKDAEEYKNYFYKNLIPPTAKHYPSMYYDIKANKKTEIDALNGAIVKLAKEKNLNVPVNEFITLLIKAKENIHSK</sequence>
<evidence type="ECO:0000256" key="5">
    <source>
        <dbReference type="ARBA" id="ARBA00022857"/>
    </source>
</evidence>
<dbReference type="Gene3D" id="3.40.50.720">
    <property type="entry name" value="NAD(P)-binding Rossmann-like Domain"/>
    <property type="match status" value="1"/>
</dbReference>
<comment type="similarity">
    <text evidence="2 9">Belongs to the ketopantoate reductase family.</text>
</comment>
<dbReference type="InterPro" id="IPR013332">
    <property type="entry name" value="KPR_N"/>
</dbReference>
<feature type="domain" description="Ketopantoate reductase C-terminal" evidence="11">
    <location>
        <begin position="187"/>
        <end position="312"/>
    </location>
</feature>
<dbReference type="InterPro" id="IPR036291">
    <property type="entry name" value="NAD(P)-bd_dom_sf"/>
</dbReference>
<keyword evidence="9" id="KW-0566">Pantothenate biosynthesis</keyword>
<dbReference type="Proteomes" id="UP000235619">
    <property type="component" value="Unassembled WGS sequence"/>
</dbReference>
<comment type="catalytic activity">
    <reaction evidence="8 9">
        <text>(R)-pantoate + NADP(+) = 2-dehydropantoate + NADPH + H(+)</text>
        <dbReference type="Rhea" id="RHEA:16233"/>
        <dbReference type="ChEBI" id="CHEBI:11561"/>
        <dbReference type="ChEBI" id="CHEBI:15378"/>
        <dbReference type="ChEBI" id="CHEBI:15980"/>
        <dbReference type="ChEBI" id="CHEBI:57783"/>
        <dbReference type="ChEBI" id="CHEBI:58349"/>
        <dbReference type="EC" id="1.1.1.169"/>
    </reaction>
</comment>
<dbReference type="Pfam" id="PF02558">
    <property type="entry name" value="ApbA"/>
    <property type="match status" value="1"/>
</dbReference>
<evidence type="ECO:0000256" key="3">
    <source>
        <dbReference type="ARBA" id="ARBA00013014"/>
    </source>
</evidence>
<dbReference type="InterPro" id="IPR008927">
    <property type="entry name" value="6-PGluconate_DH-like_C_sf"/>
</dbReference>
<keyword evidence="6 9" id="KW-0560">Oxidoreductase</keyword>
<dbReference type="GO" id="GO:0008677">
    <property type="term" value="F:2-dehydropantoate 2-reductase activity"/>
    <property type="evidence" value="ECO:0007669"/>
    <property type="project" value="UniProtKB-EC"/>
</dbReference>
<dbReference type="Pfam" id="PF08546">
    <property type="entry name" value="ApbA_C"/>
    <property type="match status" value="1"/>
</dbReference>
<dbReference type="InterPro" id="IPR013328">
    <property type="entry name" value="6PGD_dom2"/>
</dbReference>
<feature type="domain" description="Ketopantoate reductase N-terminal" evidence="10">
    <location>
        <begin position="6"/>
        <end position="155"/>
    </location>
</feature>
<accession>A0A2N7QF16</accession>
<dbReference type="UniPathway" id="UPA00028">
    <property type="reaction ID" value="UER00004"/>
</dbReference>
<dbReference type="SUPFAM" id="SSF51735">
    <property type="entry name" value="NAD(P)-binding Rossmann-fold domains"/>
    <property type="match status" value="1"/>
</dbReference>
<dbReference type="EC" id="1.1.1.169" evidence="3 9"/>
<evidence type="ECO:0000256" key="4">
    <source>
        <dbReference type="ARBA" id="ARBA00019465"/>
    </source>
</evidence>
<dbReference type="InterPro" id="IPR013752">
    <property type="entry name" value="KPA_reductase"/>
</dbReference>
<reference evidence="12 13" key="1">
    <citation type="submission" date="2018-01" db="EMBL/GenBank/DDBJ databases">
        <title>Metagenomic assembled genomes from two thermal pools in the Uzon Caldera, Kamchatka, Russia.</title>
        <authorList>
            <person name="Wilkins L."/>
            <person name="Ettinger C."/>
        </authorList>
    </citation>
    <scope>NUCLEOTIDE SEQUENCE [LARGE SCALE GENOMIC DNA]</scope>
    <source>
        <strain evidence="12">ARK-04</strain>
    </source>
</reference>
<dbReference type="EMBL" id="PNJD01000198">
    <property type="protein sequence ID" value="PMP97326.1"/>
    <property type="molecule type" value="Genomic_DNA"/>
</dbReference>
<evidence type="ECO:0000256" key="8">
    <source>
        <dbReference type="ARBA" id="ARBA00048793"/>
    </source>
</evidence>
<evidence type="ECO:0000259" key="10">
    <source>
        <dbReference type="Pfam" id="PF02558"/>
    </source>
</evidence>
<dbReference type="InterPro" id="IPR051402">
    <property type="entry name" value="KPR-Related"/>
</dbReference>
<comment type="function">
    <text evidence="9">Catalyzes the NADPH-dependent reduction of ketopantoate into pantoic acid.</text>
</comment>
<dbReference type="GO" id="GO:0005737">
    <property type="term" value="C:cytoplasm"/>
    <property type="evidence" value="ECO:0007669"/>
    <property type="project" value="TreeGrafter"/>
</dbReference>
<evidence type="ECO:0000313" key="12">
    <source>
        <dbReference type="EMBL" id="PMP97326.1"/>
    </source>
</evidence>
<dbReference type="InterPro" id="IPR003710">
    <property type="entry name" value="ApbA"/>
</dbReference>
<gene>
    <name evidence="12" type="ORF">C0169_03375</name>
</gene>
<keyword evidence="5 9" id="KW-0521">NADP</keyword>
<evidence type="ECO:0000313" key="13">
    <source>
        <dbReference type="Proteomes" id="UP000235619"/>
    </source>
</evidence>
<protein>
    <recommendedName>
        <fullName evidence="4 9">2-dehydropantoate 2-reductase</fullName>
        <ecNumber evidence="3 9">1.1.1.169</ecNumber>
    </recommendedName>
    <alternativeName>
        <fullName evidence="7 9">Ketopantoate reductase</fullName>
    </alternativeName>
</protein>
<evidence type="ECO:0000259" key="11">
    <source>
        <dbReference type="Pfam" id="PF08546"/>
    </source>
</evidence>
<evidence type="ECO:0000256" key="1">
    <source>
        <dbReference type="ARBA" id="ARBA00004994"/>
    </source>
</evidence>
<evidence type="ECO:0000256" key="2">
    <source>
        <dbReference type="ARBA" id="ARBA00007870"/>
    </source>
</evidence>
<dbReference type="Gene3D" id="1.10.1040.10">
    <property type="entry name" value="N-(1-d-carboxylethyl)-l-norvaline Dehydrogenase, domain 2"/>
    <property type="match status" value="1"/>
</dbReference>
<organism evidence="12 13">
    <name type="scientific">Thermodesulfobacterium geofontis</name>
    <dbReference type="NCBI Taxonomy" id="1295609"/>
    <lineage>
        <taxon>Bacteria</taxon>
        <taxon>Pseudomonadati</taxon>
        <taxon>Thermodesulfobacteriota</taxon>
        <taxon>Thermodesulfobacteria</taxon>
        <taxon>Thermodesulfobacteriales</taxon>
        <taxon>Thermodesulfobacteriaceae</taxon>
        <taxon>Thermodesulfobacterium</taxon>
    </lineage>
</organism>
<name>A0A2N7QF16_9BACT</name>
<comment type="pathway">
    <text evidence="1 9">Cofactor biosynthesis; (R)-pantothenate biosynthesis; (R)-pantoate from 3-methyl-2-oxobutanoate: step 2/2.</text>
</comment>
<evidence type="ECO:0000256" key="6">
    <source>
        <dbReference type="ARBA" id="ARBA00023002"/>
    </source>
</evidence>
<dbReference type="NCBIfam" id="TIGR00745">
    <property type="entry name" value="apbA_panE"/>
    <property type="match status" value="1"/>
</dbReference>
<evidence type="ECO:0000256" key="7">
    <source>
        <dbReference type="ARBA" id="ARBA00032024"/>
    </source>
</evidence>
<proteinExistence type="inferred from homology"/>
<dbReference type="SUPFAM" id="SSF48179">
    <property type="entry name" value="6-phosphogluconate dehydrogenase C-terminal domain-like"/>
    <property type="match status" value="1"/>
</dbReference>
<dbReference type="PANTHER" id="PTHR21708">
    <property type="entry name" value="PROBABLE 2-DEHYDROPANTOATE 2-REDUCTASE"/>
    <property type="match status" value="1"/>
</dbReference>
<dbReference type="PANTHER" id="PTHR21708:SF26">
    <property type="entry name" value="2-DEHYDROPANTOATE 2-REDUCTASE"/>
    <property type="match status" value="1"/>
</dbReference>
<comment type="caution">
    <text evidence="12">The sequence shown here is derived from an EMBL/GenBank/DDBJ whole genome shotgun (WGS) entry which is preliminary data.</text>
</comment>
<dbReference type="AlphaFoldDB" id="A0A2N7QF16"/>